<feature type="compositionally biased region" description="Acidic residues" evidence="1">
    <location>
        <begin position="1"/>
        <end position="19"/>
    </location>
</feature>
<feature type="region of interest" description="Disordered" evidence="1">
    <location>
        <begin position="79"/>
        <end position="153"/>
    </location>
</feature>
<evidence type="ECO:0000313" key="2">
    <source>
        <dbReference type="Proteomes" id="UP000515154"/>
    </source>
</evidence>
<evidence type="ECO:0000256" key="1">
    <source>
        <dbReference type="SAM" id="MobiDB-lite"/>
    </source>
</evidence>
<sequence length="336" mass="38471">MFNCTDDEDYLDLDFDDNSEGNSSESSDDDISIVVRQADNRCKRTTFSKVKPKSILEQDSSDFEDEMEYELSKNIESLKRNLSSSEPPRHLPAAGSEPTTSVTTSVASTSGDGNDGGENDKFYNDIYFDSDEEDTSNENKSKKKNHHKVMSNDELFYDPTMDAKDQLWMDERRRNPHKKFVKFMPPPGSKTKTTKTDRPKLTPKTKASTGNKSVRFNLADGNEKPTKRKSSKMPKRPTSDALLDCPACMTTICVDCQRHERYPNQYRAMFVMNCSVDYSENLTYPNSNKNPKKMKQSSEKSKEVYHPVYCSECRTQVAVYDKEEIYHFFNVISSYG</sequence>
<organism evidence="2 3">
    <name type="scientific">Octopus sinensis</name>
    <name type="common">East Asian common octopus</name>
    <dbReference type="NCBI Taxonomy" id="2607531"/>
    <lineage>
        <taxon>Eukaryota</taxon>
        <taxon>Metazoa</taxon>
        <taxon>Spiralia</taxon>
        <taxon>Lophotrochozoa</taxon>
        <taxon>Mollusca</taxon>
        <taxon>Cephalopoda</taxon>
        <taxon>Coleoidea</taxon>
        <taxon>Octopodiformes</taxon>
        <taxon>Octopoda</taxon>
        <taxon>Incirrata</taxon>
        <taxon>Octopodidae</taxon>
        <taxon>Octopus</taxon>
    </lineage>
</organism>
<feature type="region of interest" description="Disordered" evidence="1">
    <location>
        <begin position="1"/>
        <end position="32"/>
    </location>
</feature>
<dbReference type="PANTHER" id="PTHR15967">
    <property type="entry name" value="E2F-ASSOCIATED PHOSPHOPROTEIN"/>
    <property type="match status" value="1"/>
</dbReference>
<accession>A0A6P7S625</accession>
<dbReference type="GO" id="GO:0005634">
    <property type="term" value="C:nucleus"/>
    <property type="evidence" value="ECO:0007669"/>
    <property type="project" value="TreeGrafter"/>
</dbReference>
<gene>
    <name evidence="3" type="primary">LOC115209389</name>
</gene>
<reference evidence="3" key="1">
    <citation type="submission" date="2025-08" db="UniProtKB">
        <authorList>
            <consortium name="RefSeq"/>
        </authorList>
    </citation>
    <scope>IDENTIFICATION</scope>
</reference>
<feature type="compositionally biased region" description="Polar residues" evidence="1">
    <location>
        <begin position="205"/>
        <end position="214"/>
    </location>
</feature>
<dbReference type="Proteomes" id="UP000515154">
    <property type="component" value="Linkage group LG3"/>
</dbReference>
<dbReference type="AlphaFoldDB" id="A0A6P7S625"/>
<protein>
    <submittedName>
        <fullName evidence="3">E2F-associated phosphoprotein</fullName>
    </submittedName>
</protein>
<dbReference type="InterPro" id="IPR019370">
    <property type="entry name" value="E2F-assoc_phosphoprotein"/>
</dbReference>
<name>A0A6P7S625_9MOLL</name>
<proteinExistence type="predicted"/>
<feature type="compositionally biased region" description="Basic residues" evidence="1">
    <location>
        <begin position="226"/>
        <end position="235"/>
    </location>
</feature>
<feature type="compositionally biased region" description="Low complexity" evidence="1">
    <location>
        <begin position="99"/>
        <end position="110"/>
    </location>
</feature>
<feature type="region of interest" description="Disordered" evidence="1">
    <location>
        <begin position="179"/>
        <end position="239"/>
    </location>
</feature>
<dbReference type="KEGG" id="osn:115209389"/>
<dbReference type="PANTHER" id="PTHR15967:SF0">
    <property type="entry name" value="E2F-ASSOCIATED PHOSPHOPROTEIN"/>
    <property type="match status" value="1"/>
</dbReference>
<keyword evidence="2" id="KW-1185">Reference proteome</keyword>
<dbReference type="RefSeq" id="XP_029633637.1">
    <property type="nucleotide sequence ID" value="XM_029777777.2"/>
</dbReference>
<evidence type="ECO:0000313" key="3">
    <source>
        <dbReference type="RefSeq" id="XP_029633637.1"/>
    </source>
</evidence>
<dbReference type="Pfam" id="PF10238">
    <property type="entry name" value="Eapp_C"/>
    <property type="match status" value="1"/>
</dbReference>